<evidence type="ECO:0000313" key="13">
    <source>
        <dbReference type="EMBL" id="MFH5776061.1"/>
    </source>
</evidence>
<evidence type="ECO:0000256" key="1">
    <source>
        <dbReference type="ARBA" id="ARBA00005594"/>
    </source>
</evidence>
<feature type="domain" description="DALR anticodon binding" evidence="11">
    <location>
        <begin position="451"/>
        <end position="580"/>
    </location>
</feature>
<proteinExistence type="inferred from homology"/>
<feature type="short sequence motif" description="'HIGH' region" evidence="9">
    <location>
        <begin position="131"/>
        <end position="141"/>
    </location>
</feature>
<dbReference type="InterPro" id="IPR009080">
    <property type="entry name" value="tRNAsynth_Ia_anticodon-bd"/>
</dbReference>
<dbReference type="GO" id="GO:0004814">
    <property type="term" value="F:arginine-tRNA ligase activity"/>
    <property type="evidence" value="ECO:0007669"/>
    <property type="project" value="UniProtKB-EC"/>
</dbReference>
<comment type="catalytic activity">
    <reaction evidence="8 9">
        <text>tRNA(Arg) + L-arginine + ATP = L-arginyl-tRNA(Arg) + AMP + diphosphate</text>
        <dbReference type="Rhea" id="RHEA:20301"/>
        <dbReference type="Rhea" id="RHEA-COMP:9658"/>
        <dbReference type="Rhea" id="RHEA-COMP:9673"/>
        <dbReference type="ChEBI" id="CHEBI:30616"/>
        <dbReference type="ChEBI" id="CHEBI:32682"/>
        <dbReference type="ChEBI" id="CHEBI:33019"/>
        <dbReference type="ChEBI" id="CHEBI:78442"/>
        <dbReference type="ChEBI" id="CHEBI:78513"/>
        <dbReference type="ChEBI" id="CHEBI:456215"/>
        <dbReference type="EC" id="6.1.1.19"/>
    </reaction>
</comment>
<dbReference type="Pfam" id="PF05746">
    <property type="entry name" value="DALR_1"/>
    <property type="match status" value="1"/>
</dbReference>
<comment type="similarity">
    <text evidence="1 9 10">Belongs to the class-I aminoacyl-tRNA synthetase family.</text>
</comment>
<evidence type="ECO:0000256" key="5">
    <source>
        <dbReference type="ARBA" id="ARBA00022840"/>
    </source>
</evidence>
<comment type="subunit">
    <text evidence="9">Monomer.</text>
</comment>
<dbReference type="InterPro" id="IPR036695">
    <property type="entry name" value="Arg-tRNA-synth_N_sf"/>
</dbReference>
<dbReference type="PROSITE" id="PS00178">
    <property type="entry name" value="AA_TRNA_LIGASE_I"/>
    <property type="match status" value="1"/>
</dbReference>
<evidence type="ECO:0000256" key="9">
    <source>
        <dbReference type="HAMAP-Rule" id="MF_00123"/>
    </source>
</evidence>
<organism evidence="13 14">
    <name type="scientific">Paracoccus broussonetiae subsp. drimophilus</name>
    <dbReference type="NCBI Taxonomy" id="3373869"/>
    <lineage>
        <taxon>Bacteria</taxon>
        <taxon>Pseudomonadati</taxon>
        <taxon>Pseudomonadota</taxon>
        <taxon>Alphaproteobacteria</taxon>
        <taxon>Rhodobacterales</taxon>
        <taxon>Paracoccaceae</taxon>
        <taxon>Paracoccus</taxon>
        <taxon>Paracoccus broussonetiae</taxon>
    </lineage>
</organism>
<evidence type="ECO:0000259" key="11">
    <source>
        <dbReference type="SMART" id="SM00836"/>
    </source>
</evidence>
<comment type="caution">
    <text evidence="13">The sequence shown here is derived from an EMBL/GenBank/DDBJ whole genome shotgun (WGS) entry which is preliminary data.</text>
</comment>
<feature type="domain" description="Arginyl tRNA synthetase N-terminal" evidence="12">
    <location>
        <begin position="5"/>
        <end position="94"/>
    </location>
</feature>
<dbReference type="EC" id="6.1.1.19" evidence="9"/>
<dbReference type="CDD" id="cd00671">
    <property type="entry name" value="ArgRS_core"/>
    <property type="match status" value="1"/>
</dbReference>
<evidence type="ECO:0000256" key="3">
    <source>
        <dbReference type="ARBA" id="ARBA00022598"/>
    </source>
</evidence>
<reference evidence="13 14" key="1">
    <citation type="submission" date="2024-10" db="EMBL/GenBank/DDBJ databases">
        <title>Paracoccus drimophilus sp. nov., a novel bacterium from corn roots in Hunan.</title>
        <authorList>
            <person name="Li X."/>
        </authorList>
    </citation>
    <scope>NUCLEOTIDE SEQUENCE [LARGE SCALE GENOMIC DNA]</scope>
    <source>
        <strain evidence="13 14">NGMCC 1.201697</strain>
    </source>
</reference>
<evidence type="ECO:0000256" key="7">
    <source>
        <dbReference type="ARBA" id="ARBA00023146"/>
    </source>
</evidence>
<protein>
    <recommendedName>
        <fullName evidence="9">Arginine--tRNA ligase</fullName>
        <ecNumber evidence="9">6.1.1.19</ecNumber>
    </recommendedName>
    <alternativeName>
        <fullName evidence="9">Arginyl-tRNA synthetase</fullName>
        <shortName evidence="9">ArgRS</shortName>
    </alternativeName>
</protein>
<dbReference type="Pfam" id="PF00750">
    <property type="entry name" value="tRNA-synt_1d"/>
    <property type="match status" value="1"/>
</dbReference>
<evidence type="ECO:0000256" key="8">
    <source>
        <dbReference type="ARBA" id="ARBA00049339"/>
    </source>
</evidence>
<dbReference type="InterPro" id="IPR008909">
    <property type="entry name" value="DALR_anticod-bd"/>
</dbReference>
<dbReference type="InterPro" id="IPR014729">
    <property type="entry name" value="Rossmann-like_a/b/a_fold"/>
</dbReference>
<comment type="subcellular location">
    <subcellularLocation>
        <location evidence="9">Cytoplasm</location>
    </subcellularLocation>
</comment>
<gene>
    <name evidence="9 13" type="primary">argS</name>
    <name evidence="13" type="ORF">ACHFJ0_17595</name>
</gene>
<dbReference type="SUPFAM" id="SSF55190">
    <property type="entry name" value="Arginyl-tRNA synthetase (ArgRS), N-terminal 'additional' domain"/>
    <property type="match status" value="1"/>
</dbReference>
<keyword evidence="7 9" id="KW-0030">Aminoacyl-tRNA synthetase</keyword>
<dbReference type="InterPro" id="IPR035684">
    <property type="entry name" value="ArgRS_core"/>
</dbReference>
<dbReference type="Pfam" id="PF03485">
    <property type="entry name" value="Arg_tRNA_synt_N"/>
    <property type="match status" value="1"/>
</dbReference>
<evidence type="ECO:0000256" key="2">
    <source>
        <dbReference type="ARBA" id="ARBA00022490"/>
    </source>
</evidence>
<dbReference type="EMBL" id="JBIMPR010000014">
    <property type="protein sequence ID" value="MFH5776061.1"/>
    <property type="molecule type" value="Genomic_DNA"/>
</dbReference>
<dbReference type="InterPro" id="IPR001412">
    <property type="entry name" value="aa-tRNA-synth_I_CS"/>
</dbReference>
<keyword evidence="14" id="KW-1185">Reference proteome</keyword>
<dbReference type="SMART" id="SM00836">
    <property type="entry name" value="DALR_1"/>
    <property type="match status" value="1"/>
</dbReference>
<dbReference type="Gene3D" id="1.10.730.10">
    <property type="entry name" value="Isoleucyl-tRNA Synthetase, Domain 1"/>
    <property type="match status" value="1"/>
</dbReference>
<dbReference type="InterPro" id="IPR005148">
    <property type="entry name" value="Arg-tRNA-synth_N"/>
</dbReference>
<dbReference type="NCBIfam" id="TIGR00456">
    <property type="entry name" value="argS"/>
    <property type="match status" value="1"/>
</dbReference>
<evidence type="ECO:0000256" key="4">
    <source>
        <dbReference type="ARBA" id="ARBA00022741"/>
    </source>
</evidence>
<keyword evidence="6 9" id="KW-0648">Protein biosynthesis</keyword>
<evidence type="ECO:0000259" key="12">
    <source>
        <dbReference type="SMART" id="SM01016"/>
    </source>
</evidence>
<evidence type="ECO:0000256" key="6">
    <source>
        <dbReference type="ARBA" id="ARBA00022917"/>
    </source>
</evidence>
<evidence type="ECO:0000313" key="14">
    <source>
        <dbReference type="Proteomes" id="UP001609376"/>
    </source>
</evidence>
<dbReference type="Gene3D" id="3.30.1360.70">
    <property type="entry name" value="Arginyl tRNA synthetase N-terminal domain"/>
    <property type="match status" value="1"/>
</dbReference>
<evidence type="ECO:0000256" key="10">
    <source>
        <dbReference type="RuleBase" id="RU363038"/>
    </source>
</evidence>
<dbReference type="RefSeq" id="WP_395135143.1">
    <property type="nucleotide sequence ID" value="NZ_JBIMPR010000014.1"/>
</dbReference>
<name>A0ABW7LP16_9RHOB</name>
<sequence length="581" mass="63394">MNLFSDIRALVIDALAQMEQAGELPAGLETAAVTVEPPRDPAHGDMATNAAMVLAKPAGKKPREIAEALAARLAADPRIIAAEVAGPGFLNLRLAAGEWQQVLRAALTEGGDYGRSTLGAGTRINVEFVSANPTGPMHVGHTRGAVFGDALASLLDFAGYDVTREYYINDGGAQVDVLARSAYERYREANGLEPEIREGLYPGDYLIPTGEALKAKYGDSLLDKPEADWLAEVRDFATEAMMDMIRQDLALLNVHMDVFSSEKALYGTGRIEAAIDRLRAAGLIYEGVLEPPKGKTPEDWEPREQTLFRSTTHGDDVDRPVKKSDGSWTYFAPDIAYHWDKIDRGFDQLIDVFGADHGGYVKRMTAAVSALSDGRVPLDVKLIQLVKLFKNGEPFKMSKRAGTFVTLRDVVEQAGADVTRFHMLTRKNDAALDFDFDKVLEQSKDNPVWYVQYASARINSVLKKAAEMGVATDDAALSGVDLSLLDHPAELEMARKVAEWPRTVEIAARAHEPHRIAFYLYDIASELHSLWNRGNDETALRFVQDGNPAATSVKIALARSVGVVISAGLGILGVTPAKEMR</sequence>
<keyword evidence="4 9" id="KW-0547">Nucleotide-binding</keyword>
<dbReference type="Proteomes" id="UP001609376">
    <property type="component" value="Unassembled WGS sequence"/>
</dbReference>
<dbReference type="PRINTS" id="PR01038">
    <property type="entry name" value="TRNASYNTHARG"/>
</dbReference>
<dbReference type="HAMAP" id="MF_00123">
    <property type="entry name" value="Arg_tRNA_synth"/>
    <property type="match status" value="1"/>
</dbReference>
<keyword evidence="3 9" id="KW-0436">Ligase</keyword>
<dbReference type="PANTHER" id="PTHR11956:SF5">
    <property type="entry name" value="ARGININE--TRNA LIGASE, CYTOPLASMIC"/>
    <property type="match status" value="1"/>
</dbReference>
<dbReference type="SMART" id="SM01016">
    <property type="entry name" value="Arg_tRNA_synt_N"/>
    <property type="match status" value="1"/>
</dbReference>
<dbReference type="SUPFAM" id="SSF52374">
    <property type="entry name" value="Nucleotidylyl transferase"/>
    <property type="match status" value="1"/>
</dbReference>
<keyword evidence="2 9" id="KW-0963">Cytoplasm</keyword>
<dbReference type="Gene3D" id="3.40.50.620">
    <property type="entry name" value="HUPs"/>
    <property type="match status" value="1"/>
</dbReference>
<dbReference type="PANTHER" id="PTHR11956">
    <property type="entry name" value="ARGINYL-TRNA SYNTHETASE"/>
    <property type="match status" value="1"/>
</dbReference>
<accession>A0ABW7LP16</accession>
<dbReference type="InterPro" id="IPR001278">
    <property type="entry name" value="Arg-tRNA-ligase"/>
</dbReference>
<keyword evidence="5 9" id="KW-0067">ATP-binding</keyword>
<dbReference type="SUPFAM" id="SSF47323">
    <property type="entry name" value="Anticodon-binding domain of a subclass of class I aminoacyl-tRNA synthetases"/>
    <property type="match status" value="1"/>
</dbReference>